<reference evidence="2 3" key="2">
    <citation type="journal article" date="2013" name="Plant Cell Physiol.">
        <title>Rice Annotation Project Database (RAP-DB): an integrative and interactive database for rice genomics.</title>
        <authorList>
            <person name="Sakai H."/>
            <person name="Lee S.S."/>
            <person name="Tanaka T."/>
            <person name="Numa H."/>
            <person name="Kim J."/>
            <person name="Kawahara Y."/>
            <person name="Wakimoto H."/>
            <person name="Yang C.C."/>
            <person name="Iwamoto M."/>
            <person name="Abe T."/>
            <person name="Yamada Y."/>
            <person name="Muto A."/>
            <person name="Inokuchi H."/>
            <person name="Ikemura T."/>
            <person name="Matsumoto T."/>
            <person name="Sasaki T."/>
            <person name="Itoh T."/>
        </authorList>
    </citation>
    <scope>NUCLEOTIDE SEQUENCE [LARGE SCALE GENOMIC DNA]</scope>
    <source>
        <strain evidence="3">cv. Nipponbare</strain>
    </source>
</reference>
<feature type="region of interest" description="Disordered" evidence="1">
    <location>
        <begin position="1"/>
        <end position="33"/>
    </location>
</feature>
<gene>
    <name evidence="2" type="ordered locus">Os08g0428051</name>
    <name evidence="2" type="ORF">OSNPB_080428051</name>
</gene>
<organism evidence="2 3">
    <name type="scientific">Oryza sativa subsp. japonica</name>
    <name type="common">Rice</name>
    <dbReference type="NCBI Taxonomy" id="39947"/>
    <lineage>
        <taxon>Eukaryota</taxon>
        <taxon>Viridiplantae</taxon>
        <taxon>Streptophyta</taxon>
        <taxon>Embryophyta</taxon>
        <taxon>Tracheophyta</taxon>
        <taxon>Spermatophyta</taxon>
        <taxon>Magnoliopsida</taxon>
        <taxon>Liliopsida</taxon>
        <taxon>Poales</taxon>
        <taxon>Poaceae</taxon>
        <taxon>BOP clade</taxon>
        <taxon>Oryzoideae</taxon>
        <taxon>Oryzeae</taxon>
        <taxon>Oryzinae</taxon>
        <taxon>Oryza</taxon>
        <taxon>Oryza sativa</taxon>
    </lineage>
</organism>
<reference evidence="2 3" key="3">
    <citation type="journal article" date="2013" name="Rice">
        <title>Improvement of the Oryza sativa Nipponbare reference genome using next generation sequence and optical map data.</title>
        <authorList>
            <person name="Kawahara Y."/>
            <person name="de la Bastide M."/>
            <person name="Hamilton J.P."/>
            <person name="Kanamori H."/>
            <person name="McCombie W.R."/>
            <person name="Ouyang S."/>
            <person name="Schwartz D.C."/>
            <person name="Tanaka T."/>
            <person name="Wu J."/>
            <person name="Zhou S."/>
            <person name="Childs K.L."/>
            <person name="Davidson R.M."/>
            <person name="Lin H."/>
            <person name="Quesada-Ocampo L."/>
            <person name="Vaillancourt B."/>
            <person name="Sakai H."/>
            <person name="Lee S.S."/>
            <person name="Kim J."/>
            <person name="Numa H."/>
            <person name="Itoh T."/>
            <person name="Buell C.R."/>
            <person name="Matsumoto T."/>
        </authorList>
    </citation>
    <scope>NUCLEOTIDE SEQUENCE [LARGE SCALE GENOMIC DNA]</scope>
    <source>
        <strain evidence="3">cv. Nipponbare</strain>
    </source>
</reference>
<evidence type="ECO:0000313" key="2">
    <source>
        <dbReference type="EMBL" id="BAT05525.1"/>
    </source>
</evidence>
<dbReference type="InParanoid" id="A0A0P0XG28"/>
<dbReference type="PaxDb" id="39947-A0A0P0XG28"/>
<accession>A0A0P0XG28</accession>
<sequence length="79" mass="8471">MRSEMPPHLDTGTTRFAAPPANHATGKRERRERCHEMGLSAPKMGLCAGGHATATMAGIVMSLRPTLAALTREAVWTPC</sequence>
<dbReference type="EMBL" id="AP014964">
    <property type="protein sequence ID" value="BAT05525.1"/>
    <property type="molecule type" value="Genomic_DNA"/>
</dbReference>
<protein>
    <submittedName>
        <fullName evidence="2">Os08g0428051 protein</fullName>
    </submittedName>
</protein>
<name>A0A0P0XG28_ORYSJ</name>
<evidence type="ECO:0000256" key="1">
    <source>
        <dbReference type="SAM" id="MobiDB-lite"/>
    </source>
</evidence>
<keyword evidence="3" id="KW-1185">Reference proteome</keyword>
<reference evidence="3" key="1">
    <citation type="journal article" date="2005" name="Nature">
        <title>The map-based sequence of the rice genome.</title>
        <authorList>
            <consortium name="International rice genome sequencing project (IRGSP)"/>
            <person name="Matsumoto T."/>
            <person name="Wu J."/>
            <person name="Kanamori H."/>
            <person name="Katayose Y."/>
            <person name="Fujisawa M."/>
            <person name="Namiki N."/>
            <person name="Mizuno H."/>
            <person name="Yamamoto K."/>
            <person name="Antonio B.A."/>
            <person name="Baba T."/>
            <person name="Sakata K."/>
            <person name="Nagamura Y."/>
            <person name="Aoki H."/>
            <person name="Arikawa K."/>
            <person name="Arita K."/>
            <person name="Bito T."/>
            <person name="Chiden Y."/>
            <person name="Fujitsuka N."/>
            <person name="Fukunaka R."/>
            <person name="Hamada M."/>
            <person name="Harada C."/>
            <person name="Hayashi A."/>
            <person name="Hijishita S."/>
            <person name="Honda M."/>
            <person name="Hosokawa S."/>
            <person name="Ichikawa Y."/>
            <person name="Idonuma A."/>
            <person name="Iijima M."/>
            <person name="Ikeda M."/>
            <person name="Ikeno M."/>
            <person name="Ito K."/>
            <person name="Ito S."/>
            <person name="Ito T."/>
            <person name="Ito Y."/>
            <person name="Ito Y."/>
            <person name="Iwabuchi A."/>
            <person name="Kamiya K."/>
            <person name="Karasawa W."/>
            <person name="Kurita K."/>
            <person name="Katagiri S."/>
            <person name="Kikuta A."/>
            <person name="Kobayashi H."/>
            <person name="Kobayashi N."/>
            <person name="Machita K."/>
            <person name="Maehara T."/>
            <person name="Masukawa M."/>
            <person name="Mizubayashi T."/>
            <person name="Mukai Y."/>
            <person name="Nagasaki H."/>
            <person name="Nagata Y."/>
            <person name="Naito S."/>
            <person name="Nakashima M."/>
            <person name="Nakama Y."/>
            <person name="Nakamichi Y."/>
            <person name="Nakamura M."/>
            <person name="Meguro A."/>
            <person name="Negishi M."/>
            <person name="Ohta I."/>
            <person name="Ohta T."/>
            <person name="Okamoto M."/>
            <person name="Ono N."/>
            <person name="Saji S."/>
            <person name="Sakaguchi M."/>
            <person name="Sakai K."/>
            <person name="Shibata M."/>
            <person name="Shimokawa T."/>
            <person name="Song J."/>
            <person name="Takazaki Y."/>
            <person name="Terasawa K."/>
            <person name="Tsugane M."/>
            <person name="Tsuji K."/>
            <person name="Ueda S."/>
            <person name="Waki K."/>
            <person name="Yamagata H."/>
            <person name="Yamamoto M."/>
            <person name="Yamamoto S."/>
            <person name="Yamane H."/>
            <person name="Yoshiki S."/>
            <person name="Yoshihara R."/>
            <person name="Yukawa K."/>
            <person name="Zhong H."/>
            <person name="Yano M."/>
            <person name="Yuan Q."/>
            <person name="Ouyang S."/>
            <person name="Liu J."/>
            <person name="Jones K.M."/>
            <person name="Gansberger K."/>
            <person name="Moffat K."/>
            <person name="Hill J."/>
            <person name="Bera J."/>
            <person name="Fadrosh D."/>
            <person name="Jin S."/>
            <person name="Johri S."/>
            <person name="Kim M."/>
            <person name="Overton L."/>
            <person name="Reardon M."/>
            <person name="Tsitrin T."/>
            <person name="Vuong H."/>
            <person name="Weaver B."/>
            <person name="Ciecko A."/>
            <person name="Tallon L."/>
            <person name="Jackson J."/>
            <person name="Pai G."/>
            <person name="Aken S.V."/>
            <person name="Utterback T."/>
            <person name="Reidmuller S."/>
            <person name="Feldblyum T."/>
            <person name="Hsiao J."/>
            <person name="Zismann V."/>
            <person name="Iobst S."/>
            <person name="de Vazeille A.R."/>
            <person name="Buell C.R."/>
            <person name="Ying K."/>
            <person name="Li Y."/>
            <person name="Lu T."/>
            <person name="Huang Y."/>
            <person name="Zhao Q."/>
            <person name="Feng Q."/>
            <person name="Zhang L."/>
            <person name="Zhu J."/>
            <person name="Weng Q."/>
            <person name="Mu J."/>
            <person name="Lu Y."/>
            <person name="Fan D."/>
            <person name="Liu Y."/>
            <person name="Guan J."/>
            <person name="Zhang Y."/>
            <person name="Yu S."/>
            <person name="Liu X."/>
            <person name="Zhang Y."/>
            <person name="Hong G."/>
            <person name="Han B."/>
            <person name="Choisne N."/>
            <person name="Demange N."/>
            <person name="Orjeda G."/>
            <person name="Samain S."/>
            <person name="Cattolico L."/>
            <person name="Pelletier E."/>
            <person name="Couloux A."/>
            <person name="Segurens B."/>
            <person name="Wincker P."/>
            <person name="D'Hont A."/>
            <person name="Scarpelli C."/>
            <person name="Weissenbach J."/>
            <person name="Salanoubat M."/>
            <person name="Quetier F."/>
            <person name="Yu Y."/>
            <person name="Kim H.R."/>
            <person name="Rambo T."/>
            <person name="Currie J."/>
            <person name="Collura K."/>
            <person name="Luo M."/>
            <person name="Yang T."/>
            <person name="Ammiraju J.S.S."/>
            <person name="Engler F."/>
            <person name="Soderlund C."/>
            <person name="Wing R.A."/>
            <person name="Palmer L.E."/>
            <person name="de la Bastide M."/>
            <person name="Spiegel L."/>
            <person name="Nascimento L."/>
            <person name="Zutavern T."/>
            <person name="O'Shaughnessy A."/>
            <person name="Dike S."/>
            <person name="Dedhia N."/>
            <person name="Preston R."/>
            <person name="Balija V."/>
            <person name="McCombie W.R."/>
            <person name="Chow T."/>
            <person name="Chen H."/>
            <person name="Chung M."/>
            <person name="Chen C."/>
            <person name="Shaw J."/>
            <person name="Wu H."/>
            <person name="Hsiao K."/>
            <person name="Chao Y."/>
            <person name="Chu M."/>
            <person name="Cheng C."/>
            <person name="Hour A."/>
            <person name="Lee P."/>
            <person name="Lin S."/>
            <person name="Lin Y."/>
            <person name="Liou J."/>
            <person name="Liu S."/>
            <person name="Hsing Y."/>
            <person name="Raghuvanshi S."/>
            <person name="Mohanty A."/>
            <person name="Bharti A.K."/>
            <person name="Gaur A."/>
            <person name="Gupta V."/>
            <person name="Kumar D."/>
            <person name="Ravi V."/>
            <person name="Vij S."/>
            <person name="Kapur A."/>
            <person name="Khurana P."/>
            <person name="Khurana P."/>
            <person name="Khurana J.P."/>
            <person name="Tyagi A.K."/>
            <person name="Gaikwad K."/>
            <person name="Singh A."/>
            <person name="Dalal V."/>
            <person name="Srivastava S."/>
            <person name="Dixit A."/>
            <person name="Pal A.K."/>
            <person name="Ghazi I.A."/>
            <person name="Yadav M."/>
            <person name="Pandit A."/>
            <person name="Bhargava A."/>
            <person name="Sureshbabu K."/>
            <person name="Batra K."/>
            <person name="Sharma T.R."/>
            <person name="Mohapatra T."/>
            <person name="Singh N.K."/>
            <person name="Messing J."/>
            <person name="Nelson A.B."/>
            <person name="Fuks G."/>
            <person name="Kavchok S."/>
            <person name="Keizer G."/>
            <person name="Linton E."/>
            <person name="Llaca V."/>
            <person name="Song R."/>
            <person name="Tanyolac B."/>
            <person name="Young S."/>
            <person name="Ho-Il K."/>
            <person name="Hahn J.H."/>
            <person name="Sangsakoo G."/>
            <person name="Vanavichit A."/>
            <person name="de Mattos Luiz.A.T."/>
            <person name="Zimmer P.D."/>
            <person name="Malone G."/>
            <person name="Dellagostin O."/>
            <person name="de Oliveira A.C."/>
            <person name="Bevan M."/>
            <person name="Bancroft I."/>
            <person name="Minx P."/>
            <person name="Cordum H."/>
            <person name="Wilson R."/>
            <person name="Cheng Z."/>
            <person name="Jin W."/>
            <person name="Jiang J."/>
            <person name="Leong S.A."/>
            <person name="Iwama H."/>
            <person name="Gojobori T."/>
            <person name="Itoh T."/>
            <person name="Niimura Y."/>
            <person name="Fujii Y."/>
            <person name="Habara T."/>
            <person name="Sakai H."/>
            <person name="Sato Y."/>
            <person name="Wilson G."/>
            <person name="Kumar K."/>
            <person name="McCouch S."/>
            <person name="Juretic N."/>
            <person name="Hoen D."/>
            <person name="Wright S."/>
            <person name="Bruskiewich R."/>
            <person name="Bureau T."/>
            <person name="Miyao A."/>
            <person name="Hirochika H."/>
            <person name="Nishikawa T."/>
            <person name="Kadowaki K."/>
            <person name="Sugiura M."/>
            <person name="Burr B."/>
            <person name="Sasaki T."/>
        </authorList>
    </citation>
    <scope>NUCLEOTIDE SEQUENCE [LARGE SCALE GENOMIC DNA]</scope>
    <source>
        <strain evidence="3">cv. Nipponbare</strain>
    </source>
</reference>
<proteinExistence type="predicted"/>
<evidence type="ECO:0000313" key="3">
    <source>
        <dbReference type="Proteomes" id="UP000059680"/>
    </source>
</evidence>
<dbReference type="Proteomes" id="UP000059680">
    <property type="component" value="Chromosome 8"/>
</dbReference>
<dbReference type="AlphaFoldDB" id="A0A0P0XG28"/>